<feature type="transmembrane region" description="Helical" evidence="5">
    <location>
        <begin position="157"/>
        <end position="173"/>
    </location>
</feature>
<dbReference type="Pfam" id="PF00664">
    <property type="entry name" value="ABC_membrane"/>
    <property type="match status" value="1"/>
</dbReference>
<dbReference type="STRING" id="997350.HMPREF9129_2022"/>
<evidence type="ECO:0000256" key="1">
    <source>
        <dbReference type="ARBA" id="ARBA00004651"/>
    </source>
</evidence>
<protein>
    <recommendedName>
        <fullName evidence="6">ABC transmembrane type-1 domain-containing protein</fullName>
    </recommendedName>
</protein>
<dbReference type="GO" id="GO:0015421">
    <property type="term" value="F:ABC-type oligopeptide transporter activity"/>
    <property type="evidence" value="ECO:0007669"/>
    <property type="project" value="TreeGrafter"/>
</dbReference>
<evidence type="ECO:0000259" key="6">
    <source>
        <dbReference type="PROSITE" id="PS50929"/>
    </source>
</evidence>
<sequence>MSEKGASNLSKAIFSRTILSFTKLFPPMIAFAFLFQYLGGLEGVKSQVNLTLTNYLVIIAVMLIVMFIVARWDYKRLYTNVYMESANIRIDVANRLKKLPLSYFGKRDLTDIATTMMDDITLYEQIFSHSVPHIYATAISTVIISVMILIYNWKMGLATIWVMPISLLVAYLAKKMQKKSLNKWVKSSREVFDDLQENIEQISEIKSYNLEKNHLINSIRCLINLRKIR</sequence>
<dbReference type="InterPro" id="IPR036640">
    <property type="entry name" value="ABC1_TM_sf"/>
</dbReference>
<dbReference type="PANTHER" id="PTHR43394">
    <property type="entry name" value="ATP-DEPENDENT PERMEASE MDL1, MITOCHONDRIAL"/>
    <property type="match status" value="1"/>
</dbReference>
<keyword evidence="4 5" id="KW-0472">Membrane</keyword>
<keyword evidence="8" id="KW-1185">Reference proteome</keyword>
<feature type="domain" description="ABC transmembrane type-1" evidence="6">
    <location>
        <begin position="28"/>
        <end position="229"/>
    </location>
</feature>
<proteinExistence type="predicted"/>
<name>G4D6J2_9FIRM</name>
<feature type="transmembrane region" description="Helical" evidence="5">
    <location>
        <begin position="21"/>
        <end position="40"/>
    </location>
</feature>
<dbReference type="EMBL" id="AGBB01000205">
    <property type="protein sequence ID" value="EGY76565.1"/>
    <property type="molecule type" value="Genomic_DNA"/>
</dbReference>
<dbReference type="AlphaFoldDB" id="G4D6J2"/>
<dbReference type="InterPro" id="IPR039421">
    <property type="entry name" value="Type_1_exporter"/>
</dbReference>
<comment type="caution">
    <text evidence="7">The sequence shown here is derived from an EMBL/GenBank/DDBJ whole genome shotgun (WGS) entry which is preliminary data.</text>
</comment>
<keyword evidence="2 5" id="KW-0812">Transmembrane</keyword>
<keyword evidence="3 5" id="KW-1133">Transmembrane helix</keyword>
<dbReference type="InterPro" id="IPR011527">
    <property type="entry name" value="ABC1_TM_dom"/>
</dbReference>
<feature type="transmembrane region" description="Helical" evidence="5">
    <location>
        <begin position="134"/>
        <end position="151"/>
    </location>
</feature>
<dbReference type="SUPFAM" id="SSF90123">
    <property type="entry name" value="ABC transporter transmembrane region"/>
    <property type="match status" value="1"/>
</dbReference>
<dbReference type="RefSeq" id="WP_004822942.1">
    <property type="nucleotide sequence ID" value="NZ_JH165067.1"/>
</dbReference>
<feature type="transmembrane region" description="Helical" evidence="5">
    <location>
        <begin position="52"/>
        <end position="70"/>
    </location>
</feature>
<gene>
    <name evidence="7" type="ORF">HMPREF9129_2022</name>
</gene>
<dbReference type="GO" id="GO:0005524">
    <property type="term" value="F:ATP binding"/>
    <property type="evidence" value="ECO:0007669"/>
    <property type="project" value="InterPro"/>
</dbReference>
<evidence type="ECO:0000313" key="8">
    <source>
        <dbReference type="Proteomes" id="UP000003422"/>
    </source>
</evidence>
<evidence type="ECO:0000256" key="2">
    <source>
        <dbReference type="ARBA" id="ARBA00022692"/>
    </source>
</evidence>
<dbReference type="Proteomes" id="UP000003422">
    <property type="component" value="Unassembled WGS sequence"/>
</dbReference>
<organism evidence="7 8">
    <name type="scientific">Peptoniphilus indolicus ATCC 29427</name>
    <dbReference type="NCBI Taxonomy" id="997350"/>
    <lineage>
        <taxon>Bacteria</taxon>
        <taxon>Bacillati</taxon>
        <taxon>Bacillota</taxon>
        <taxon>Tissierellia</taxon>
        <taxon>Tissierellales</taxon>
        <taxon>Peptoniphilaceae</taxon>
        <taxon>Peptoniphilus</taxon>
    </lineage>
</organism>
<dbReference type="PATRIC" id="fig|997350.3.peg.1931"/>
<dbReference type="PROSITE" id="PS50929">
    <property type="entry name" value="ABC_TM1F"/>
    <property type="match status" value="1"/>
</dbReference>
<dbReference type="PANTHER" id="PTHR43394:SF1">
    <property type="entry name" value="ATP-BINDING CASSETTE SUB-FAMILY B MEMBER 10, MITOCHONDRIAL"/>
    <property type="match status" value="1"/>
</dbReference>
<evidence type="ECO:0000256" key="5">
    <source>
        <dbReference type="SAM" id="Phobius"/>
    </source>
</evidence>
<dbReference type="GO" id="GO:0005886">
    <property type="term" value="C:plasma membrane"/>
    <property type="evidence" value="ECO:0007669"/>
    <property type="project" value="UniProtKB-SubCell"/>
</dbReference>
<dbReference type="HOGENOM" id="CLU_105397_0_0_9"/>
<dbReference type="eggNOG" id="COG1132">
    <property type="taxonomic scope" value="Bacteria"/>
</dbReference>
<reference evidence="7 8" key="1">
    <citation type="submission" date="2011-06" db="EMBL/GenBank/DDBJ databases">
        <authorList>
            <person name="Muzny D."/>
            <person name="Qin X."/>
            <person name="Deng J."/>
            <person name="Jiang H."/>
            <person name="Liu Y."/>
            <person name="Qu J."/>
            <person name="Song X.-Z."/>
            <person name="Zhang L."/>
            <person name="Thornton R."/>
            <person name="Coyle M."/>
            <person name="Francisco L."/>
            <person name="Jackson L."/>
            <person name="Javaid M."/>
            <person name="Korchina V."/>
            <person name="Kovar C."/>
            <person name="Mata R."/>
            <person name="Mathew T."/>
            <person name="Ngo R."/>
            <person name="Nguyen L."/>
            <person name="Nguyen N."/>
            <person name="Okwuonu G."/>
            <person name="Ongeri F."/>
            <person name="Pham C."/>
            <person name="Simmons D."/>
            <person name="Wilczek-Boney K."/>
            <person name="Hale W."/>
            <person name="Jakkamsetti A."/>
            <person name="Pham P."/>
            <person name="Ruth R."/>
            <person name="San Lucas F."/>
            <person name="Warren J."/>
            <person name="Zhang J."/>
            <person name="Zhao Z."/>
            <person name="Zhou C."/>
            <person name="Zhu D."/>
            <person name="Lee S."/>
            <person name="Bess C."/>
            <person name="Blankenburg K."/>
            <person name="Forbes L."/>
            <person name="Fu Q."/>
            <person name="Gubbala S."/>
            <person name="Hirani K."/>
            <person name="Jayaseelan J.C."/>
            <person name="Lara F."/>
            <person name="Munidasa M."/>
            <person name="Palculict T."/>
            <person name="Patil S."/>
            <person name="Pu L.-L."/>
            <person name="Saada N."/>
            <person name="Tang L."/>
            <person name="Weissenberger G."/>
            <person name="Zhu Y."/>
            <person name="Hemphill L."/>
            <person name="Shang Y."/>
            <person name="Youmans B."/>
            <person name="Ayvaz T."/>
            <person name="Ross M."/>
            <person name="Santibanez J."/>
            <person name="Aqrawi P."/>
            <person name="Gross S."/>
            <person name="Joshi V."/>
            <person name="Fowler G."/>
            <person name="Nazareth L."/>
            <person name="Reid J."/>
            <person name="Worley K."/>
            <person name="Petrosino J."/>
            <person name="Highlander S."/>
            <person name="Gibbs R."/>
        </authorList>
    </citation>
    <scope>NUCLEOTIDE SEQUENCE [LARGE SCALE GENOMIC DNA]</scope>
    <source>
        <strain evidence="7 8">ATCC 29427</strain>
    </source>
</reference>
<accession>G4D6J2</accession>
<dbReference type="Gene3D" id="1.20.1560.10">
    <property type="entry name" value="ABC transporter type 1, transmembrane domain"/>
    <property type="match status" value="1"/>
</dbReference>
<evidence type="ECO:0000313" key="7">
    <source>
        <dbReference type="EMBL" id="EGY76565.1"/>
    </source>
</evidence>
<evidence type="ECO:0000256" key="4">
    <source>
        <dbReference type="ARBA" id="ARBA00023136"/>
    </source>
</evidence>
<comment type="subcellular location">
    <subcellularLocation>
        <location evidence="1">Cell membrane</location>
        <topology evidence="1">Multi-pass membrane protein</topology>
    </subcellularLocation>
</comment>
<evidence type="ECO:0000256" key="3">
    <source>
        <dbReference type="ARBA" id="ARBA00022989"/>
    </source>
</evidence>